<sequence length="477" mass="52817">MASIFFLMSVSLPAFLRALTNDDLYFGGKSVLRCAALEMITQPRQVEWYHEDELIYVSIIQAQRNGIHLLSHSPSATWGGRALFNPKTVSLHLTRLTPQDAGRYTCRVLGLDGGDSANETFYVRGPMRDPDLQVESPTFRGAINSSTPNVGPFHEGQSLDLYCTADPGQNHLRIESLGRLHEGVRLSCRAEDKRTGEQRQSIFIKLNIYFRPLEITTSSNRVLYAWETSELECVVSGSRPAPEITWFLGRKRAAASFTHTSFNGNVTTSSLAFKAHPEHHGLTITCRATNAAFPNDILEESWNLVVHYAPVVDLYPCSRRETQQPLPSEFRVSTGSPAGFIFATEKELCLCCSILANPSPNSIRWSHNGNLIELNSTSSLLRIGPPLQPHHEGTYSCLVRNSVGETNSAPLRAIVHCTPNQMADASFTSPLFRFRFVGSVMALAVLFATALTIVAAWRRSAELDRRNPLDAVAVLGK</sequence>
<dbReference type="Gene3D" id="2.60.40.10">
    <property type="entry name" value="Immunoglobulins"/>
    <property type="match status" value="3"/>
</dbReference>
<keyword evidence="5" id="KW-0732">Signal</keyword>
<evidence type="ECO:0000313" key="7">
    <source>
        <dbReference type="EnsemblMetazoa" id="XP_022647667"/>
    </source>
</evidence>
<dbReference type="AlphaFoldDB" id="A0A7M7J8A8"/>
<proteinExistence type="predicted"/>
<dbReference type="Pfam" id="PF13927">
    <property type="entry name" value="Ig_3"/>
    <property type="match status" value="1"/>
</dbReference>
<feature type="domain" description="Ig-like" evidence="6">
    <location>
        <begin position="13"/>
        <end position="122"/>
    </location>
</feature>
<accession>A0A7M7J8A8</accession>
<evidence type="ECO:0000256" key="3">
    <source>
        <dbReference type="ARBA" id="ARBA00023157"/>
    </source>
</evidence>
<evidence type="ECO:0000256" key="1">
    <source>
        <dbReference type="ARBA" id="ARBA00004167"/>
    </source>
</evidence>
<feature type="transmembrane region" description="Helical" evidence="4">
    <location>
        <begin position="436"/>
        <end position="457"/>
    </location>
</feature>
<feature type="domain" description="Ig-like" evidence="6">
    <location>
        <begin position="212"/>
        <end position="305"/>
    </location>
</feature>
<dbReference type="GO" id="GO:0016020">
    <property type="term" value="C:membrane"/>
    <property type="evidence" value="ECO:0007669"/>
    <property type="project" value="UniProtKB-SubCell"/>
</dbReference>
<organism evidence="7 8">
    <name type="scientific">Varroa destructor</name>
    <name type="common">Honeybee mite</name>
    <dbReference type="NCBI Taxonomy" id="109461"/>
    <lineage>
        <taxon>Eukaryota</taxon>
        <taxon>Metazoa</taxon>
        <taxon>Ecdysozoa</taxon>
        <taxon>Arthropoda</taxon>
        <taxon>Chelicerata</taxon>
        <taxon>Arachnida</taxon>
        <taxon>Acari</taxon>
        <taxon>Parasitiformes</taxon>
        <taxon>Mesostigmata</taxon>
        <taxon>Gamasina</taxon>
        <taxon>Dermanyssoidea</taxon>
        <taxon>Varroidae</taxon>
        <taxon>Varroa</taxon>
    </lineage>
</organism>
<keyword evidence="8" id="KW-1185">Reference proteome</keyword>
<dbReference type="InterPro" id="IPR036179">
    <property type="entry name" value="Ig-like_dom_sf"/>
</dbReference>
<evidence type="ECO:0000256" key="2">
    <source>
        <dbReference type="ARBA" id="ARBA00023136"/>
    </source>
</evidence>
<feature type="chain" id="PRO_5029632897" description="Ig-like domain-containing protein" evidence="5">
    <location>
        <begin position="19"/>
        <end position="477"/>
    </location>
</feature>
<reference evidence="7" key="1">
    <citation type="submission" date="2021-01" db="UniProtKB">
        <authorList>
            <consortium name="EnsemblMetazoa"/>
        </authorList>
    </citation>
    <scope>IDENTIFICATION</scope>
</reference>
<dbReference type="RefSeq" id="XP_022647667.1">
    <property type="nucleotide sequence ID" value="XM_022791932.1"/>
</dbReference>
<dbReference type="InterPro" id="IPR007110">
    <property type="entry name" value="Ig-like_dom"/>
</dbReference>
<dbReference type="CDD" id="cd00096">
    <property type="entry name" value="Ig"/>
    <property type="match status" value="1"/>
</dbReference>
<dbReference type="GeneID" id="111244636"/>
<dbReference type="InterPro" id="IPR013162">
    <property type="entry name" value="CD80_C2-set"/>
</dbReference>
<feature type="signal peptide" evidence="5">
    <location>
        <begin position="1"/>
        <end position="18"/>
    </location>
</feature>
<dbReference type="InterPro" id="IPR003599">
    <property type="entry name" value="Ig_sub"/>
</dbReference>
<keyword evidence="4" id="KW-0812">Transmembrane</keyword>
<comment type="subcellular location">
    <subcellularLocation>
        <location evidence="1">Membrane</location>
        <topology evidence="1">Single-pass membrane protein</topology>
    </subcellularLocation>
</comment>
<evidence type="ECO:0000313" key="8">
    <source>
        <dbReference type="Proteomes" id="UP000594260"/>
    </source>
</evidence>
<evidence type="ECO:0000256" key="4">
    <source>
        <dbReference type="SAM" id="Phobius"/>
    </source>
</evidence>
<evidence type="ECO:0000256" key="5">
    <source>
        <dbReference type="SAM" id="SignalP"/>
    </source>
</evidence>
<dbReference type="OrthoDB" id="6513471at2759"/>
<dbReference type="EnsemblMetazoa" id="XM_022791932">
    <property type="protein sequence ID" value="XP_022647667"/>
    <property type="gene ID" value="LOC111244636"/>
</dbReference>
<keyword evidence="2 4" id="KW-0472">Membrane</keyword>
<dbReference type="SMART" id="SM00409">
    <property type="entry name" value="IG"/>
    <property type="match status" value="3"/>
</dbReference>
<dbReference type="SUPFAM" id="SSF48726">
    <property type="entry name" value="Immunoglobulin"/>
    <property type="match status" value="3"/>
</dbReference>
<dbReference type="InterPro" id="IPR013783">
    <property type="entry name" value="Ig-like_fold"/>
</dbReference>
<name>A0A7M7J8A8_VARDE</name>
<evidence type="ECO:0000259" key="6">
    <source>
        <dbReference type="PROSITE" id="PS50835"/>
    </source>
</evidence>
<dbReference type="PROSITE" id="PS50835">
    <property type="entry name" value="IG_LIKE"/>
    <property type="match status" value="3"/>
</dbReference>
<keyword evidence="4" id="KW-1133">Transmembrane helix</keyword>
<feature type="domain" description="Ig-like" evidence="6">
    <location>
        <begin position="310"/>
        <end position="412"/>
    </location>
</feature>
<dbReference type="PANTHER" id="PTHR23278:SF19">
    <property type="entry name" value="OBSCURIN"/>
    <property type="match status" value="1"/>
</dbReference>
<protein>
    <recommendedName>
        <fullName evidence="6">Ig-like domain-containing protein</fullName>
    </recommendedName>
</protein>
<dbReference type="InParanoid" id="A0A7M7J8A8"/>
<dbReference type="Proteomes" id="UP000594260">
    <property type="component" value="Unplaced"/>
</dbReference>
<dbReference type="PANTHER" id="PTHR23278">
    <property type="entry name" value="SIDESTEP PROTEIN"/>
    <property type="match status" value="1"/>
</dbReference>
<dbReference type="Pfam" id="PF08205">
    <property type="entry name" value="C2-set_2"/>
    <property type="match status" value="1"/>
</dbReference>
<dbReference type="KEGG" id="vde:111244636"/>
<keyword evidence="3" id="KW-1015">Disulfide bond</keyword>